<dbReference type="GO" id="GO:0005829">
    <property type="term" value="C:cytosol"/>
    <property type="evidence" value="ECO:0007669"/>
    <property type="project" value="UniProtKB-SubCell"/>
</dbReference>
<dbReference type="GO" id="GO:0019901">
    <property type="term" value="F:protein kinase binding"/>
    <property type="evidence" value="ECO:0007669"/>
    <property type="project" value="UniProtKB-ARBA"/>
</dbReference>
<evidence type="ECO:0000256" key="9">
    <source>
        <dbReference type="ARBA" id="ARBA00023006"/>
    </source>
</evidence>
<feature type="coiled-coil region" evidence="19">
    <location>
        <begin position="1026"/>
        <end position="1060"/>
    </location>
</feature>
<dbReference type="GO" id="GO:0034045">
    <property type="term" value="C:phagophore assembly site membrane"/>
    <property type="evidence" value="ECO:0007669"/>
    <property type="project" value="TreeGrafter"/>
</dbReference>
<sequence>MLYVFHVDVGRMMSFDMAVALSSVENLKETIERVHGLPSKNIVLLVSGGEMLNQTTQVSYYSAGTDTNPIYMFLIEENRDPADPKNEQKNDQKNDKKKDQKAEEERDLEFVEQIERCKLLPTILSSVEKRTQLAMKIYEIARDDERFSERLVYEQHLQQQGWWAVVANMEDLIEEFRQRFVKFCAAFEQHLEQRAKHIDILHTFSDGLRTLSRIPILPSLMSLAEEDFHGFDCFLDADDVFSRSHSQQKSVLVAGGVPAQQTVSDGQPAETETAENDGDDNAIADDRSSTSPNKKQKMGTEVIEEASTTISPMTVTDKQSSSSNSSRPLLNLLQWITSKENQRRLETMCDECIQGLNTFDHNVYLRLQDEAQHILKQAEQPEIREIKGLSERLSRLDQIIIKIRNTVGQQKELCTSFQQNQTRANHLRDPSILPDLCLTHQEQLIVMNDNYQKIRYHRRLISKAKEELGTNLHARLSRMVHVENSMSEFDNRLLFYLKCVRRAERHLQVMEQIHQAPCMYMAAVTEVVRRKIFSQEFRLWATKLADDFDTIHNEEISRRRQFNANFEGHFLNKLFPGMNDMPPAFANEIPLLFDAHLPNINKSDIDMLTSHLPDLAQGVKLPDMRHVINFFVSRSGPHQKLRLEELLGPQLEGALGNPALAEEVPQISEMGTGEKPLLHQRLADLQKIGDGCEGSETDTENEFENLAVATDETLQSATPMLVTTATSTTVIETMARSVATSLLLMQNAETLTDESESSARAEVEHLRGILSAMYKLTSECLRLSRADLEHCRTEFATYREDLQSELQMLHDQWNLTRLQSEKREEELHQTQAMLNESTQQHDNELATMRAKLNEADELRLQIEELKEKLSAAEVEQQRAVAAAREELLHEHKSEIESLRCRYKLMTSMELSPSETSLEKLERPPSNLDQNTIERSEHEAIIAQLRANFESEKEKAIVTALEVERAVWQTKYNLNSESVMGNVNILKEMLEDKDRQVDLVRNQNLLLNKEMFELKVRIDALTNEEGNSWLKDKIEYLSRDKKRLEEELSIERERSRRLEMETSYSPLRVPSSSHKYLLLDSCSKGDVVFVVWSVRHNQYMVVQDSPILYFVHGDCLSAMNLRTPSAPSPSDSTILENILLPVPYYAIGRVVDREYCQAKKDENRYRVMKGTRFYRVKLVPLYSNLLTGRRDKLEALYCTSTATSFSQCDSTADTESSALMASGCKALVPVSSCNPASPTQRQGQLSPGISTIEERKIPPTMTTSTPLKDKTDSTASDSKIEDRLSPAAASINMEDSDMPARSSAGERCRYTSFSIEEDTENFTTLTSSPTSMLSMPSQQLMLQTVITEQPTASSKQNTIPIITTGPCIETAADLSGCSSDLKNASFATACSEDSDEYRSLEHKDETDFVVSE</sequence>
<evidence type="ECO:0000259" key="22">
    <source>
        <dbReference type="Pfam" id="PF10377"/>
    </source>
</evidence>
<keyword evidence="15" id="KW-0131">Cell cycle</keyword>
<dbReference type="Pfam" id="PF04108">
    <property type="entry name" value="ATG17_like"/>
    <property type="match status" value="1"/>
</dbReference>
<gene>
    <name evidence="23" type="primary">RBCC1</name>
</gene>
<dbReference type="GO" id="GO:0061709">
    <property type="term" value="P:reticulophagy"/>
    <property type="evidence" value="ECO:0007669"/>
    <property type="project" value="TreeGrafter"/>
</dbReference>
<keyword evidence="9" id="KW-0072">Autophagy</keyword>
<dbReference type="GO" id="GO:1990316">
    <property type="term" value="C:Atg1/ULK1 kinase complex"/>
    <property type="evidence" value="ECO:0007669"/>
    <property type="project" value="TreeGrafter"/>
</dbReference>
<evidence type="ECO:0000256" key="15">
    <source>
        <dbReference type="ARBA" id="ARBA00023306"/>
    </source>
</evidence>
<keyword evidence="8" id="KW-0653">Protein transport</keyword>
<evidence type="ECO:0000256" key="2">
    <source>
        <dbReference type="ARBA" id="ARBA00004329"/>
    </source>
</evidence>
<comment type="subcellular location">
    <subcellularLocation>
        <location evidence="4">Cytoplasm</location>
        <location evidence="4">Cytosol</location>
    </subcellularLocation>
    <subcellularLocation>
        <location evidence="3">Lysosome</location>
    </subcellularLocation>
    <subcellularLocation>
        <location evidence="1">Nucleus</location>
    </subcellularLocation>
    <subcellularLocation>
        <location evidence="2">Preautophagosomal structure</location>
    </subcellularLocation>
</comment>
<comment type="function">
    <text evidence="16">Involved in autophagy. Regulates early events but also late events of autophagosome formation through direct interaction with Atg16L1. Required for the formation of the autophagosome-like double-membrane structure that surrounds the Salmonella-containing vacuole (SCV) during S.typhimurium infection and subsequent xenophagy. Involved in repair of DNA damage caused by ionizing radiation, which subsequently improves cell survival by decreasing apoptosis. Inhibits PTK2/FAK1 and PTK2B/PYK2 kinase activity, affecting their downstream signaling pathways. Plays a role as a modulator of TGF-beta-signaling by restricting substrate specificity of RNF111. Functions as a DNA-binding transcription factor. Is a potent regulator of the RB1 pathway through induction of RB1 expression. Plays a crucial role in muscular differentiation. Plays an indispensable role in fetal hematopoiesis and in the regulation of neuronal homeostasis.</text>
</comment>
<keyword evidence="6" id="KW-0963">Cytoplasm</keyword>
<evidence type="ECO:0000256" key="12">
    <source>
        <dbReference type="ARBA" id="ARBA00023163"/>
    </source>
</evidence>
<keyword evidence="5" id="KW-0813">Transport</keyword>
<dbReference type="GO" id="GO:0015031">
    <property type="term" value="P:protein transport"/>
    <property type="evidence" value="ECO:0007669"/>
    <property type="project" value="UniProtKB-KW"/>
</dbReference>
<dbReference type="GO" id="GO:0034517">
    <property type="term" value="P:ribophagy"/>
    <property type="evidence" value="ECO:0007669"/>
    <property type="project" value="TreeGrafter"/>
</dbReference>
<name>W8BHI3_CERCA</name>
<dbReference type="GO" id="GO:0060090">
    <property type="term" value="F:molecular adaptor activity"/>
    <property type="evidence" value="ECO:0007669"/>
    <property type="project" value="TreeGrafter"/>
</dbReference>
<organism evidence="23">
    <name type="scientific">Ceratitis capitata</name>
    <name type="common">Mediterranean fruit fly</name>
    <name type="synonym">Tephritis capitata</name>
    <dbReference type="NCBI Taxonomy" id="7213"/>
    <lineage>
        <taxon>Eukaryota</taxon>
        <taxon>Metazoa</taxon>
        <taxon>Ecdysozoa</taxon>
        <taxon>Arthropoda</taxon>
        <taxon>Hexapoda</taxon>
        <taxon>Insecta</taxon>
        <taxon>Pterygota</taxon>
        <taxon>Neoptera</taxon>
        <taxon>Endopterygota</taxon>
        <taxon>Diptera</taxon>
        <taxon>Brachycera</taxon>
        <taxon>Muscomorpha</taxon>
        <taxon>Tephritoidea</taxon>
        <taxon>Tephritidae</taxon>
        <taxon>Ceratitis</taxon>
        <taxon>Ceratitis</taxon>
    </lineage>
</organism>
<dbReference type="GO" id="GO:0005764">
    <property type="term" value="C:lysosome"/>
    <property type="evidence" value="ECO:0007669"/>
    <property type="project" value="UniProtKB-SubCell"/>
</dbReference>
<feature type="region of interest" description="Disordered" evidence="20">
    <location>
        <begin position="79"/>
        <end position="105"/>
    </location>
</feature>
<dbReference type="GO" id="GO:0000422">
    <property type="term" value="P:autophagy of mitochondrion"/>
    <property type="evidence" value="ECO:0007669"/>
    <property type="project" value="TreeGrafter"/>
</dbReference>
<evidence type="ECO:0000256" key="8">
    <source>
        <dbReference type="ARBA" id="ARBA00022927"/>
    </source>
</evidence>
<dbReference type="GO" id="GO:0005634">
    <property type="term" value="C:nucleus"/>
    <property type="evidence" value="ECO:0007669"/>
    <property type="project" value="UniProtKB-SubCell"/>
</dbReference>
<feature type="region of interest" description="Disordered" evidence="20">
    <location>
        <begin position="1254"/>
        <end position="1290"/>
    </location>
</feature>
<feature type="compositionally biased region" description="Basic and acidic residues" evidence="20">
    <location>
        <begin position="1395"/>
        <end position="1405"/>
    </location>
</feature>
<feature type="compositionally biased region" description="Basic and acidic residues" evidence="20">
    <location>
        <begin position="79"/>
        <end position="104"/>
    </location>
</feature>
<feature type="compositionally biased region" description="Basic and acidic residues" evidence="20">
    <location>
        <begin position="1266"/>
        <end position="1283"/>
    </location>
</feature>
<dbReference type="GO" id="GO:0061723">
    <property type="term" value="P:glycophagy"/>
    <property type="evidence" value="ECO:0007669"/>
    <property type="project" value="TreeGrafter"/>
</dbReference>
<evidence type="ECO:0000256" key="18">
    <source>
        <dbReference type="ARBA" id="ARBA00080154"/>
    </source>
</evidence>
<dbReference type="InterPro" id="IPR040040">
    <property type="entry name" value="ATG11"/>
</dbReference>
<evidence type="ECO:0000256" key="19">
    <source>
        <dbReference type="SAM" id="Coils"/>
    </source>
</evidence>
<evidence type="ECO:0000256" key="7">
    <source>
        <dbReference type="ARBA" id="ARBA00022553"/>
    </source>
</evidence>
<reference evidence="23" key="1">
    <citation type="submission" date="2013-07" db="EMBL/GenBank/DDBJ databases">
        <authorList>
            <person name="Geib S."/>
        </authorList>
    </citation>
    <scope>NUCLEOTIDE SEQUENCE</scope>
</reference>
<evidence type="ECO:0000256" key="4">
    <source>
        <dbReference type="ARBA" id="ARBA00004514"/>
    </source>
</evidence>
<dbReference type="KEGG" id="ccat:101455790"/>
<evidence type="ECO:0000256" key="20">
    <source>
        <dbReference type="SAM" id="MobiDB-lite"/>
    </source>
</evidence>
<keyword evidence="11 19" id="KW-0175">Coiled coil</keyword>
<dbReference type="FunFam" id="3.10.20.90:FF:000049">
    <property type="entry name" value="RB1-inducible coiled-coil protein 1 isoform X1"/>
    <property type="match status" value="1"/>
</dbReference>
<dbReference type="InterPro" id="IPR019460">
    <property type="entry name" value="Atg11_C"/>
</dbReference>
<evidence type="ECO:0000256" key="6">
    <source>
        <dbReference type="ARBA" id="ARBA00022490"/>
    </source>
</evidence>
<evidence type="ECO:0000256" key="16">
    <source>
        <dbReference type="ARBA" id="ARBA00053494"/>
    </source>
</evidence>
<evidence type="ECO:0000256" key="14">
    <source>
        <dbReference type="ARBA" id="ARBA00023242"/>
    </source>
</evidence>
<evidence type="ECO:0000256" key="13">
    <source>
        <dbReference type="ARBA" id="ARBA00023228"/>
    </source>
</evidence>
<proteinExistence type="evidence at transcript level"/>
<protein>
    <recommendedName>
        <fullName evidence="17">RB1-inducible coiled-coil protein 1</fullName>
    </recommendedName>
    <alternativeName>
        <fullName evidence="18">FAK family kinase-interacting protein of 200 kDa</fullName>
    </alternativeName>
</protein>
<dbReference type="PANTHER" id="PTHR13222:SF1">
    <property type="entry name" value="RB1-INDUCIBLE COILED-COIL PROTEIN 1"/>
    <property type="match status" value="1"/>
</dbReference>
<dbReference type="GO" id="GO:0008285">
    <property type="term" value="P:negative regulation of cell population proliferation"/>
    <property type="evidence" value="ECO:0007669"/>
    <property type="project" value="UniProtKB-ARBA"/>
</dbReference>
<dbReference type="InterPro" id="IPR045326">
    <property type="entry name" value="ATG17-like_dom"/>
</dbReference>
<feature type="compositionally biased region" description="Acidic residues" evidence="20">
    <location>
        <begin position="272"/>
        <end position="283"/>
    </location>
</feature>
<evidence type="ECO:0000259" key="21">
    <source>
        <dbReference type="Pfam" id="PF04108"/>
    </source>
</evidence>
<dbReference type="EMBL" id="GAMC01005815">
    <property type="protein sequence ID" value="JAC00741.1"/>
    <property type="molecule type" value="mRNA"/>
</dbReference>
<feature type="region of interest" description="Disordered" evidence="20">
    <location>
        <begin position="255"/>
        <end position="326"/>
    </location>
</feature>
<keyword evidence="12" id="KW-0804">Transcription</keyword>
<dbReference type="GO" id="GO:0031090">
    <property type="term" value="C:organelle membrane"/>
    <property type="evidence" value="ECO:0007669"/>
    <property type="project" value="UniProtKB-ARBA"/>
</dbReference>
<feature type="domain" description="Autophagy protein ATG17-like" evidence="21">
    <location>
        <begin position="124"/>
        <end position="571"/>
    </location>
</feature>
<evidence type="ECO:0000256" key="10">
    <source>
        <dbReference type="ARBA" id="ARBA00023015"/>
    </source>
</evidence>
<dbReference type="GeneID" id="101455790"/>
<accession>W8BHI3</accession>
<evidence type="ECO:0000313" key="23">
    <source>
        <dbReference type="EMBL" id="JAC00741.1"/>
    </source>
</evidence>
<keyword evidence="13" id="KW-0458">Lysosome</keyword>
<dbReference type="PANTHER" id="PTHR13222">
    <property type="entry name" value="RB1-INDUCIBLE COILED-COIL"/>
    <property type="match status" value="1"/>
</dbReference>
<dbReference type="Pfam" id="PF10377">
    <property type="entry name" value="ATG11"/>
    <property type="match status" value="1"/>
</dbReference>
<keyword evidence="10" id="KW-0805">Transcription regulation</keyword>
<dbReference type="GO" id="GO:0034727">
    <property type="term" value="P:piecemeal microautophagy of the nucleus"/>
    <property type="evidence" value="ECO:0007669"/>
    <property type="project" value="TreeGrafter"/>
</dbReference>
<evidence type="ECO:0000256" key="17">
    <source>
        <dbReference type="ARBA" id="ARBA00069790"/>
    </source>
</evidence>
<reference evidence="23" key="2">
    <citation type="journal article" date="2014" name="BMC Genomics">
        <title>A genomic perspective to assessing quality of mass-reared SIT flies used in Mediterranean fruit fly (Ceratitis capitata) eradication in California.</title>
        <authorList>
            <person name="Calla B."/>
            <person name="Hall B."/>
            <person name="Hou S."/>
            <person name="Geib S.M."/>
        </authorList>
    </citation>
    <scope>NUCLEOTIDE SEQUENCE</scope>
</reference>
<keyword evidence="14" id="KW-0539">Nucleus</keyword>
<evidence type="ECO:0000256" key="3">
    <source>
        <dbReference type="ARBA" id="ARBA00004371"/>
    </source>
</evidence>
<dbReference type="OrthoDB" id="447953at2759"/>
<evidence type="ECO:0000256" key="11">
    <source>
        <dbReference type="ARBA" id="ARBA00023054"/>
    </source>
</evidence>
<feature type="region of interest" description="Disordered" evidence="20">
    <location>
        <begin position="1392"/>
        <end position="1411"/>
    </location>
</feature>
<feature type="domain" description="Autophagy-related protein 11 C-terminal" evidence="22">
    <location>
        <begin position="1069"/>
        <end position="1177"/>
    </location>
</feature>
<dbReference type="CTD" id="40700"/>
<feature type="compositionally biased region" description="Polar residues" evidence="20">
    <location>
        <begin position="306"/>
        <end position="319"/>
    </location>
</feature>
<keyword evidence="7" id="KW-0597">Phosphoprotein</keyword>
<feature type="coiled-coil region" evidence="19">
    <location>
        <begin position="838"/>
        <end position="886"/>
    </location>
</feature>
<evidence type="ECO:0000256" key="5">
    <source>
        <dbReference type="ARBA" id="ARBA00022448"/>
    </source>
</evidence>
<dbReference type="GO" id="GO:0000045">
    <property type="term" value="P:autophagosome assembly"/>
    <property type="evidence" value="ECO:0007669"/>
    <property type="project" value="InterPro"/>
</dbReference>
<dbReference type="CDD" id="cd17060">
    <property type="entry name" value="Ubl_RB1CC1"/>
    <property type="match status" value="1"/>
</dbReference>
<dbReference type="Gene3D" id="3.10.20.90">
    <property type="entry name" value="Phosphatidylinositol 3-kinase Catalytic Subunit, Chain A, domain 1"/>
    <property type="match status" value="1"/>
</dbReference>
<evidence type="ECO:0000256" key="1">
    <source>
        <dbReference type="ARBA" id="ARBA00004123"/>
    </source>
</evidence>